<gene>
    <name evidence="2" type="ORF">SAMN05216574_104173</name>
</gene>
<dbReference type="AlphaFoldDB" id="A0A1I2BJ58"/>
<dbReference type="Pfam" id="PF00144">
    <property type="entry name" value="Beta-lactamase"/>
    <property type="match status" value="1"/>
</dbReference>
<dbReference type="Gene3D" id="3.40.710.10">
    <property type="entry name" value="DD-peptidase/beta-lactamase superfamily"/>
    <property type="match status" value="1"/>
</dbReference>
<proteinExistence type="predicted"/>
<dbReference type="SUPFAM" id="SSF56601">
    <property type="entry name" value="beta-lactamase/transpeptidase-like"/>
    <property type="match status" value="1"/>
</dbReference>
<dbReference type="GO" id="GO:0016787">
    <property type="term" value="F:hydrolase activity"/>
    <property type="evidence" value="ECO:0007669"/>
    <property type="project" value="UniProtKB-KW"/>
</dbReference>
<dbReference type="InterPro" id="IPR050789">
    <property type="entry name" value="Diverse_Enzym_Activities"/>
</dbReference>
<evidence type="ECO:0000313" key="3">
    <source>
        <dbReference type="Proteomes" id="UP000198589"/>
    </source>
</evidence>
<reference evidence="3" key="1">
    <citation type="submission" date="2016-10" db="EMBL/GenBank/DDBJ databases">
        <authorList>
            <person name="Varghese N."/>
            <person name="Submissions S."/>
        </authorList>
    </citation>
    <scope>NUCLEOTIDE SEQUENCE [LARGE SCALE GENOMIC DNA]</scope>
    <source>
        <strain evidence="3">DSM 46838</strain>
    </source>
</reference>
<dbReference type="InterPro" id="IPR001466">
    <property type="entry name" value="Beta-lactam-related"/>
</dbReference>
<evidence type="ECO:0000313" key="2">
    <source>
        <dbReference type="EMBL" id="SFE55957.1"/>
    </source>
</evidence>
<keyword evidence="2" id="KW-0378">Hydrolase</keyword>
<dbReference type="PANTHER" id="PTHR43283:SF3">
    <property type="entry name" value="BETA-LACTAMASE FAMILY PROTEIN (AFU_ORTHOLOGUE AFUA_5G07500)"/>
    <property type="match status" value="1"/>
</dbReference>
<evidence type="ECO:0000259" key="1">
    <source>
        <dbReference type="Pfam" id="PF00144"/>
    </source>
</evidence>
<organism evidence="2 3">
    <name type="scientific">Blastococcus tunisiensis</name>
    <dbReference type="NCBI Taxonomy" id="1798228"/>
    <lineage>
        <taxon>Bacteria</taxon>
        <taxon>Bacillati</taxon>
        <taxon>Actinomycetota</taxon>
        <taxon>Actinomycetes</taxon>
        <taxon>Geodermatophilales</taxon>
        <taxon>Geodermatophilaceae</taxon>
        <taxon>Blastococcus</taxon>
    </lineage>
</organism>
<sequence length="404" mass="43917">MTHPFSTDADAILDRAVRAEAPVAGVVAMVTDRDGTVYEGAAGARRLGGDQPMTADTVFALFSTTKAITATAALQLVEEGRLDLDAPAATYLPEIGELKVLDGFGDDGAPRLREPKREITTRMLLTHTAGFGYDFFNEHYNRLAEDHGQPSVITATKAALTTPLLFDPGERWEYGSSLDWCGQVVERLTGDRLGDVFAARIFGPLGMTDTGFELRDDQRTRLATMHARGADGSLTPMEFELPSSPEVHMGGHGLYGSVGDYMRFLRMWLNDGRGEDGVVLRPETVRMAVQNHLGDLKVTGLPGVIPSLSNDAEFFPGMPKSWCLPFMINDEAAPTGRPAGALSWAGLANLFYWIDRDNGYAGFWATQILPFGDATSFGSYLEFETAFYSSLAGRDRQPEVAAAQ</sequence>
<dbReference type="Proteomes" id="UP000198589">
    <property type="component" value="Unassembled WGS sequence"/>
</dbReference>
<keyword evidence="3" id="KW-1185">Reference proteome</keyword>
<dbReference type="OrthoDB" id="3325701at2"/>
<dbReference type="EMBL" id="FOND01000004">
    <property type="protein sequence ID" value="SFE55957.1"/>
    <property type="molecule type" value="Genomic_DNA"/>
</dbReference>
<dbReference type="STRING" id="1798228.SAMN05216574_104173"/>
<name>A0A1I2BJ58_9ACTN</name>
<feature type="domain" description="Beta-lactamase-related" evidence="1">
    <location>
        <begin position="15"/>
        <end position="371"/>
    </location>
</feature>
<dbReference type="RefSeq" id="WP_092196067.1">
    <property type="nucleotide sequence ID" value="NZ_FOND01000004.1"/>
</dbReference>
<dbReference type="InterPro" id="IPR012338">
    <property type="entry name" value="Beta-lactam/transpept-like"/>
</dbReference>
<accession>A0A1I2BJ58</accession>
<dbReference type="PANTHER" id="PTHR43283">
    <property type="entry name" value="BETA-LACTAMASE-RELATED"/>
    <property type="match status" value="1"/>
</dbReference>
<protein>
    <submittedName>
        <fullName evidence="2">Methyl acetate hydrolase</fullName>
    </submittedName>
</protein>